<accession>A0A7S0CV51</accession>
<reference evidence="3" key="1">
    <citation type="submission" date="2021-01" db="EMBL/GenBank/DDBJ databases">
        <authorList>
            <person name="Corre E."/>
            <person name="Pelletier E."/>
            <person name="Niang G."/>
            <person name="Scheremetjew M."/>
            <person name="Finn R."/>
            <person name="Kale V."/>
            <person name="Holt S."/>
            <person name="Cochrane G."/>
            <person name="Meng A."/>
            <person name="Brown T."/>
            <person name="Cohen L."/>
        </authorList>
    </citation>
    <scope>NUCLEOTIDE SEQUENCE</scope>
    <source>
        <strain evidence="3">CCMP2058</strain>
    </source>
</reference>
<sequence>MDDLRDRVRVSEEECEKWRTFCDKSRSRESKAQSRAKRISSKLTETDRKLKQTVALVEEMKGNMAKEREEYKNDKRRWNKLKDDYEKKLKKKKPPKPKISPEVALEIEKLQHQTQTLLVRKDEKLSQARAQIRHLQASLTALKSMCESQSGQYSQLRSQIRRGKAQIDEKVCNMFKIACDM</sequence>
<evidence type="ECO:0000313" key="3">
    <source>
        <dbReference type="EMBL" id="CAD8435059.1"/>
    </source>
</evidence>
<name>A0A7S0CV51_9EUKA</name>
<evidence type="ECO:0000256" key="2">
    <source>
        <dbReference type="SAM" id="MobiDB-lite"/>
    </source>
</evidence>
<organism evidence="3">
    <name type="scientific">Amorphochlora amoebiformis</name>
    <dbReference type="NCBI Taxonomy" id="1561963"/>
    <lineage>
        <taxon>Eukaryota</taxon>
        <taxon>Sar</taxon>
        <taxon>Rhizaria</taxon>
        <taxon>Cercozoa</taxon>
        <taxon>Chlorarachniophyceae</taxon>
        <taxon>Amorphochlora</taxon>
    </lineage>
</organism>
<feature type="coiled-coil region" evidence="1">
    <location>
        <begin position="118"/>
        <end position="145"/>
    </location>
</feature>
<keyword evidence="1" id="KW-0175">Coiled coil</keyword>
<feature type="coiled-coil region" evidence="1">
    <location>
        <begin position="50"/>
        <end position="88"/>
    </location>
</feature>
<evidence type="ECO:0000256" key="1">
    <source>
        <dbReference type="SAM" id="Coils"/>
    </source>
</evidence>
<protein>
    <submittedName>
        <fullName evidence="3">Uncharacterized protein</fullName>
    </submittedName>
</protein>
<dbReference type="AlphaFoldDB" id="A0A7S0CV51"/>
<dbReference type="EMBL" id="HBEM01004792">
    <property type="protein sequence ID" value="CAD8435059.1"/>
    <property type="molecule type" value="Transcribed_RNA"/>
</dbReference>
<proteinExistence type="predicted"/>
<feature type="region of interest" description="Disordered" evidence="2">
    <location>
        <begin position="25"/>
        <end position="45"/>
    </location>
</feature>
<gene>
    <name evidence="3" type="ORF">LAMO00422_LOCUS3370</name>
</gene>